<feature type="transmembrane region" description="Helical" evidence="1">
    <location>
        <begin position="210"/>
        <end position="232"/>
    </location>
</feature>
<feature type="transmembrane region" description="Helical" evidence="1">
    <location>
        <begin position="305"/>
        <end position="328"/>
    </location>
</feature>
<dbReference type="PANTHER" id="PTHR43471">
    <property type="entry name" value="ABC TRANSPORTER PERMEASE"/>
    <property type="match status" value="1"/>
</dbReference>
<keyword evidence="3" id="KW-1185">Reference proteome</keyword>
<accession>A0ABR9AMM7</accession>
<dbReference type="Pfam" id="PF12679">
    <property type="entry name" value="ABC2_membrane_2"/>
    <property type="match status" value="1"/>
</dbReference>
<protein>
    <submittedName>
        <fullName evidence="2">ABC transporter permease</fullName>
    </submittedName>
</protein>
<reference evidence="2 3" key="1">
    <citation type="submission" date="2020-09" db="EMBL/GenBank/DDBJ databases">
        <title>Echinicola sp. CAU 1574 isolated from sand of Sido Beach.</title>
        <authorList>
            <person name="Kim W."/>
        </authorList>
    </citation>
    <scope>NUCLEOTIDE SEQUENCE [LARGE SCALE GENOMIC DNA]</scope>
    <source>
        <strain evidence="2 3">CAU 1574</strain>
    </source>
</reference>
<proteinExistence type="predicted"/>
<feature type="transmembrane region" description="Helical" evidence="1">
    <location>
        <begin position="93"/>
        <end position="114"/>
    </location>
</feature>
<evidence type="ECO:0000313" key="2">
    <source>
        <dbReference type="EMBL" id="MBD8490027.1"/>
    </source>
</evidence>
<name>A0ABR9AMM7_9BACT</name>
<feature type="transmembrane region" description="Helical" evidence="1">
    <location>
        <begin position="135"/>
        <end position="159"/>
    </location>
</feature>
<dbReference type="Proteomes" id="UP000647133">
    <property type="component" value="Unassembled WGS sequence"/>
</dbReference>
<comment type="caution">
    <text evidence="2">The sequence shown here is derived from an EMBL/GenBank/DDBJ whole genome shotgun (WGS) entry which is preliminary data.</text>
</comment>
<dbReference type="PANTHER" id="PTHR43471:SF14">
    <property type="entry name" value="ABC-2 TYPE TRANSPORT SYSTEM PERMEASE PROTEIN"/>
    <property type="match status" value="1"/>
</dbReference>
<dbReference type="EMBL" id="JACYTQ010000005">
    <property type="protein sequence ID" value="MBD8490027.1"/>
    <property type="molecule type" value="Genomic_DNA"/>
</dbReference>
<evidence type="ECO:0000313" key="3">
    <source>
        <dbReference type="Proteomes" id="UP000647133"/>
    </source>
</evidence>
<gene>
    <name evidence="2" type="ORF">IFO69_14820</name>
</gene>
<dbReference type="RefSeq" id="WP_192010910.1">
    <property type="nucleotide sequence ID" value="NZ_JACYTQ010000005.1"/>
</dbReference>
<sequence>MKAIINSFERHYFTKSLNNPVNPFWVMVRKEVSGHIRSWRFIILLGLILLTFWGATAVSMANLRDVVTKVKDVDQLFLYLKLLTTTEGALPPFHVFLNFLGPLLGISLGFDAMNSEQQNGTLTRILAQPVYRDNLLLSKFVGSMILVSTLLFSLSLLMIGGGMIITGVMIEAEEVLRIISFNVLCTVYVGFWLGVSILLSVLFKQASTSAITAIGIWLFFTVFYQIIIDIAVKAFAPGANEMSQIEMFRFNKVIINLLRLAPSQLYNDATTTLLMPSVRSLGPITMEQMAGAIPSPLPLRESLMIVWPQLSGLIAATVLCFAFSYYCFMRREIRT</sequence>
<keyword evidence="1" id="KW-0472">Membrane</keyword>
<organism evidence="2 3">
    <name type="scientific">Echinicola arenosa</name>
    <dbReference type="NCBI Taxonomy" id="2774144"/>
    <lineage>
        <taxon>Bacteria</taxon>
        <taxon>Pseudomonadati</taxon>
        <taxon>Bacteroidota</taxon>
        <taxon>Cytophagia</taxon>
        <taxon>Cytophagales</taxon>
        <taxon>Cyclobacteriaceae</taxon>
        <taxon>Echinicola</taxon>
    </lineage>
</organism>
<feature type="transmembrane region" description="Helical" evidence="1">
    <location>
        <begin position="39"/>
        <end position="61"/>
    </location>
</feature>
<keyword evidence="1" id="KW-1133">Transmembrane helix</keyword>
<feature type="transmembrane region" description="Helical" evidence="1">
    <location>
        <begin position="179"/>
        <end position="203"/>
    </location>
</feature>
<keyword evidence="1" id="KW-0812">Transmembrane</keyword>
<evidence type="ECO:0000256" key="1">
    <source>
        <dbReference type="SAM" id="Phobius"/>
    </source>
</evidence>